<keyword evidence="2" id="KW-0507">mRNA processing</keyword>
<evidence type="ECO:0000256" key="1">
    <source>
        <dbReference type="ARBA" id="ARBA00007747"/>
    </source>
</evidence>
<dbReference type="GO" id="GO:0003723">
    <property type="term" value="F:RNA binding"/>
    <property type="evidence" value="ECO:0007669"/>
    <property type="project" value="UniProtKB-UniRule"/>
</dbReference>
<accession>A0AAD9PLP3</accession>
<dbReference type="SUPFAM" id="SSF54928">
    <property type="entry name" value="RNA-binding domain, RBD"/>
    <property type="match status" value="2"/>
</dbReference>
<dbReference type="GeneID" id="94336304"/>
<feature type="compositionally biased region" description="Polar residues" evidence="7">
    <location>
        <begin position="78"/>
        <end position="88"/>
    </location>
</feature>
<dbReference type="InterPro" id="IPR025640">
    <property type="entry name" value="GYF_2"/>
</dbReference>
<dbReference type="GO" id="GO:0005686">
    <property type="term" value="C:U2 snRNP"/>
    <property type="evidence" value="ECO:0007669"/>
    <property type="project" value="TreeGrafter"/>
</dbReference>
<sequence length="388" mass="44620">MSLGDPVEKWYIQYGENDVRGPVGTTGIKELIDSSAIDGFTHVWCDGMDTWKPISQLEQLRELLIDDIDLLKQPPPNSADSQQPCTNPEDQERKRKREKKKLYLQRKKQRISQGQWIDSAKNTSVYVSNLPLDTSLDEVASVFKKAGVFKIDPVTTLPKIKLYTDEQGNLKGDARVTFVNKESVDFAIRYLDQYHFRPNVLIHVEQAQYEPQKHKGGNRVIDKQEARRRYLAAKYEQERLSSWGQDVDDGTGKRIVICKPMFSIKEANEYEADAPFYQTLRNEVMDMVSKLVPVEKVTPIARHPQGIVCIKFKSGPEAEVFISNYKGRTFREHQLDCFFYNGKTDLQAQALPSKVGPLEAHKQLKDPFDCQWIQEQSSDEEFEIRTAP</sequence>
<reference evidence="9" key="1">
    <citation type="journal article" date="2023" name="Nat. Microbiol.">
        <title>Babesia duncani multi-omics identifies virulence factors and drug targets.</title>
        <authorList>
            <person name="Singh P."/>
            <person name="Lonardi S."/>
            <person name="Liang Q."/>
            <person name="Vydyam P."/>
            <person name="Khabirova E."/>
            <person name="Fang T."/>
            <person name="Gihaz S."/>
            <person name="Thekkiniath J."/>
            <person name="Munshi M."/>
            <person name="Abel S."/>
            <person name="Ciampossin L."/>
            <person name="Batugedara G."/>
            <person name="Gupta M."/>
            <person name="Lu X.M."/>
            <person name="Lenz T."/>
            <person name="Chakravarty S."/>
            <person name="Cornillot E."/>
            <person name="Hu Y."/>
            <person name="Ma W."/>
            <person name="Gonzalez L.M."/>
            <person name="Sanchez S."/>
            <person name="Estrada K."/>
            <person name="Sanchez-Flores A."/>
            <person name="Montero E."/>
            <person name="Harb O.S."/>
            <person name="Le Roch K.G."/>
            <person name="Mamoun C.B."/>
        </authorList>
    </citation>
    <scope>NUCLEOTIDE SEQUENCE</scope>
    <source>
        <strain evidence="9">WA1</strain>
    </source>
</reference>
<evidence type="ECO:0000313" key="9">
    <source>
        <dbReference type="EMBL" id="KAK2196757.1"/>
    </source>
</evidence>
<proteinExistence type="inferred from homology"/>
<dbReference type="EMBL" id="JALLKP010000002">
    <property type="protein sequence ID" value="KAK2196757.1"/>
    <property type="molecule type" value="Genomic_DNA"/>
</dbReference>
<protein>
    <submittedName>
        <fullName evidence="9">Bifunctional RNA recognition motif domain/Nucleotide-binding alpha-beta plait domain superfamily/TatSF1-like</fullName>
    </submittedName>
</protein>
<dbReference type="Pfam" id="PF00076">
    <property type="entry name" value="RRM_1"/>
    <property type="match status" value="1"/>
</dbReference>
<evidence type="ECO:0000256" key="7">
    <source>
        <dbReference type="SAM" id="MobiDB-lite"/>
    </source>
</evidence>
<evidence type="ECO:0000259" key="8">
    <source>
        <dbReference type="PROSITE" id="PS50102"/>
    </source>
</evidence>
<dbReference type="Pfam" id="PF14237">
    <property type="entry name" value="GYF_2"/>
    <property type="match status" value="1"/>
</dbReference>
<dbReference type="PANTHER" id="PTHR15608">
    <property type="entry name" value="SPLICING FACTOR U2AF-ASSOCIATED PROTEIN 2"/>
    <property type="match status" value="1"/>
</dbReference>
<dbReference type="GO" id="GO:0000398">
    <property type="term" value="P:mRNA splicing, via spliceosome"/>
    <property type="evidence" value="ECO:0007669"/>
    <property type="project" value="InterPro"/>
</dbReference>
<organism evidence="9 10">
    <name type="scientific">Babesia duncani</name>
    <dbReference type="NCBI Taxonomy" id="323732"/>
    <lineage>
        <taxon>Eukaryota</taxon>
        <taxon>Sar</taxon>
        <taxon>Alveolata</taxon>
        <taxon>Apicomplexa</taxon>
        <taxon>Aconoidasida</taxon>
        <taxon>Piroplasmida</taxon>
        <taxon>Babesiidae</taxon>
        <taxon>Babesia</taxon>
    </lineage>
</organism>
<gene>
    <name evidence="9" type="ORF">BdWA1_002006</name>
</gene>
<dbReference type="InterPro" id="IPR034393">
    <property type="entry name" value="TatSF1-like"/>
</dbReference>
<dbReference type="PANTHER" id="PTHR15608:SF0">
    <property type="entry name" value="HIV TAT-SPECIFIC FACTOR 1"/>
    <property type="match status" value="1"/>
</dbReference>
<dbReference type="InterPro" id="IPR034392">
    <property type="entry name" value="TatSF1-like_RRM1"/>
</dbReference>
<dbReference type="InterPro" id="IPR035979">
    <property type="entry name" value="RBD_domain_sf"/>
</dbReference>
<evidence type="ECO:0000256" key="4">
    <source>
        <dbReference type="ARBA" id="ARBA00022884"/>
    </source>
</evidence>
<dbReference type="InterPro" id="IPR012677">
    <property type="entry name" value="Nucleotide-bd_a/b_plait_sf"/>
</dbReference>
<dbReference type="Proteomes" id="UP001214638">
    <property type="component" value="Unassembled WGS sequence"/>
</dbReference>
<keyword evidence="5" id="KW-0508">mRNA splicing</keyword>
<dbReference type="SMART" id="SM00360">
    <property type="entry name" value="RRM"/>
    <property type="match status" value="1"/>
</dbReference>
<dbReference type="GO" id="GO:0005684">
    <property type="term" value="C:U2-type spliceosomal complex"/>
    <property type="evidence" value="ECO:0007669"/>
    <property type="project" value="TreeGrafter"/>
</dbReference>
<dbReference type="InterPro" id="IPR000504">
    <property type="entry name" value="RRM_dom"/>
</dbReference>
<dbReference type="CDD" id="cd12281">
    <property type="entry name" value="RRM1_TatSF1_like"/>
    <property type="match status" value="1"/>
</dbReference>
<dbReference type="KEGG" id="bdw:94336304"/>
<keyword evidence="10" id="KW-1185">Reference proteome</keyword>
<evidence type="ECO:0000256" key="5">
    <source>
        <dbReference type="ARBA" id="ARBA00023187"/>
    </source>
</evidence>
<dbReference type="Gene3D" id="3.30.70.330">
    <property type="match status" value="2"/>
</dbReference>
<evidence type="ECO:0000256" key="2">
    <source>
        <dbReference type="ARBA" id="ARBA00022664"/>
    </source>
</evidence>
<name>A0AAD9PLP3_9APIC</name>
<evidence type="ECO:0000256" key="3">
    <source>
        <dbReference type="ARBA" id="ARBA00022737"/>
    </source>
</evidence>
<dbReference type="RefSeq" id="XP_067803599.1">
    <property type="nucleotide sequence ID" value="XM_067947035.1"/>
</dbReference>
<evidence type="ECO:0000256" key="6">
    <source>
        <dbReference type="PROSITE-ProRule" id="PRU00176"/>
    </source>
</evidence>
<dbReference type="AlphaFoldDB" id="A0AAD9PLP3"/>
<feature type="domain" description="RRM" evidence="8">
    <location>
        <begin position="123"/>
        <end position="209"/>
    </location>
</feature>
<keyword evidence="3" id="KW-0677">Repeat</keyword>
<evidence type="ECO:0000313" key="10">
    <source>
        <dbReference type="Proteomes" id="UP001214638"/>
    </source>
</evidence>
<dbReference type="PROSITE" id="PS50102">
    <property type="entry name" value="RRM"/>
    <property type="match status" value="1"/>
</dbReference>
<feature type="region of interest" description="Disordered" evidence="7">
    <location>
        <begin position="71"/>
        <end position="99"/>
    </location>
</feature>
<comment type="similarity">
    <text evidence="1">Belongs to the HTATSF1 family.</text>
</comment>
<keyword evidence="4 6" id="KW-0694">RNA-binding</keyword>
<comment type="caution">
    <text evidence="9">The sequence shown here is derived from an EMBL/GenBank/DDBJ whole genome shotgun (WGS) entry which is preliminary data.</text>
</comment>